<evidence type="ECO:0000313" key="1">
    <source>
        <dbReference type="EMBL" id="APC46060.1"/>
    </source>
</evidence>
<evidence type="ECO:0000313" key="2">
    <source>
        <dbReference type="Proteomes" id="UP000225978"/>
    </source>
</evidence>
<organism evidence="1 2">
    <name type="scientific">Vibrio phage vB_VspP_pVa5</name>
    <dbReference type="NCBI Taxonomy" id="1913109"/>
    <lineage>
        <taxon>Viruses</taxon>
        <taxon>Duplodnaviria</taxon>
        <taxon>Heunggongvirae</taxon>
        <taxon>Uroviricota</taxon>
        <taxon>Caudoviricetes</taxon>
        <taxon>Schitoviridae</taxon>
        <taxon>Pontosvirinae</taxon>
        <taxon>Galateavirus</taxon>
        <taxon>Galateavirus PVA5</taxon>
    </lineage>
</organism>
<sequence length="145" mass="16763">MIAHRTLEILQEMQQDCMELSVSAAKQGMEQEAYDLERDAQCYLGIMAEYRADHLLFMQGDTMSNFTVWFDPEAQGTLEWCIQGDTEYGFWVDPVDTLEVITEYLANPIKKELESMEEHQGVIDKGDFETLGEALAFIRMMELME</sequence>
<name>A0A1J0GV55_9CAUD</name>
<reference evidence="1 2" key="1">
    <citation type="journal article" date="2017" name="Viruses">
        <title>Stumbling across the Same Phage: Comparative Genomics of Widespread Temperate Phages Infecting the Fish Pathogen Vibrio anguillarum.</title>
        <authorList>
            <person name="Kalatzis P.G."/>
            <person name="Rorbo N.I."/>
            <person name="Castillo D."/>
            <person name="Mauritzen J.J."/>
            <person name="Jorgensen J."/>
            <person name="Kokkari C."/>
            <person name="Zhang F."/>
            <person name="Katharios P."/>
            <person name="Middelboe M."/>
        </authorList>
    </citation>
    <scope>NUCLEOTIDE SEQUENCE [LARGE SCALE GENOMIC DNA]</scope>
</reference>
<dbReference type="Proteomes" id="UP000225978">
    <property type="component" value="Segment"/>
</dbReference>
<proteinExistence type="predicted"/>
<protein>
    <submittedName>
        <fullName evidence="1">Uncharacterized protein</fullName>
    </submittedName>
</protein>
<gene>
    <name evidence="1" type="ORF">vBVspPpVa5_0058</name>
</gene>
<dbReference type="EMBL" id="KX889068">
    <property type="protein sequence ID" value="APC46060.1"/>
    <property type="molecule type" value="Genomic_DNA"/>
</dbReference>
<keyword evidence="2" id="KW-1185">Reference proteome</keyword>
<accession>A0A1J0GV55</accession>